<sequence length="145" mass="16466">MTSSPDEDALIEAITSARIEDAIALAARLNPDVLFDLIFDATDDQPAEEFLTFLMAYADHAESDYQKLCILDTARSLLVTSLSPLKDADRRALEINFRSCELTRELLISSLRDLEHFTHTPEMLLTKEQQARYRQYVAGLNSWVL</sequence>
<accession>A0ABY8QXS3</accession>
<organism evidence="1 2">
    <name type="scientific">Saxibacter everestensis</name>
    <dbReference type="NCBI Taxonomy" id="2909229"/>
    <lineage>
        <taxon>Bacteria</taxon>
        <taxon>Bacillati</taxon>
        <taxon>Actinomycetota</taxon>
        <taxon>Actinomycetes</taxon>
        <taxon>Micrococcales</taxon>
        <taxon>Brevibacteriaceae</taxon>
        <taxon>Saxibacter</taxon>
    </lineage>
</organism>
<dbReference type="EMBL" id="CP090958">
    <property type="protein sequence ID" value="WGW13817.1"/>
    <property type="molecule type" value="Genomic_DNA"/>
</dbReference>
<evidence type="ECO:0000313" key="1">
    <source>
        <dbReference type="EMBL" id="WGW13817.1"/>
    </source>
</evidence>
<name>A0ABY8QXS3_9MICO</name>
<proteinExistence type="predicted"/>
<dbReference type="Proteomes" id="UP001209083">
    <property type="component" value="Chromosome"/>
</dbReference>
<reference evidence="1 2" key="1">
    <citation type="submission" date="2023-05" db="EMBL/GenBank/DDBJ databases">
        <title>Lithophilousrod everest ZFBP1038 complete genpme.</title>
        <authorList>
            <person name="Tian M."/>
        </authorList>
    </citation>
    <scope>NUCLEOTIDE SEQUENCE [LARGE SCALE GENOMIC DNA]</scope>
    <source>
        <strain evidence="1 2">ZFBP1038</strain>
    </source>
</reference>
<evidence type="ECO:0008006" key="3">
    <source>
        <dbReference type="Google" id="ProtNLM"/>
    </source>
</evidence>
<evidence type="ECO:0000313" key="2">
    <source>
        <dbReference type="Proteomes" id="UP001209083"/>
    </source>
</evidence>
<gene>
    <name evidence="1" type="ORF">LWF01_08755</name>
</gene>
<keyword evidence="2" id="KW-1185">Reference proteome</keyword>
<protein>
    <recommendedName>
        <fullName evidence="3">Immunity protein 30 domain-containing protein</fullName>
    </recommendedName>
</protein>
<dbReference type="RefSeq" id="WP_349640640.1">
    <property type="nucleotide sequence ID" value="NZ_CP090958.1"/>
</dbReference>